<dbReference type="InterPro" id="IPR016186">
    <property type="entry name" value="C-type_lectin-like/link_sf"/>
</dbReference>
<dbReference type="SUPFAM" id="SSF56436">
    <property type="entry name" value="C-type lectin-like"/>
    <property type="match status" value="1"/>
</dbReference>
<dbReference type="AlphaFoldDB" id="A0A6A4W8T3"/>
<dbReference type="SMART" id="SM00034">
    <property type="entry name" value="CLECT"/>
    <property type="match status" value="1"/>
</dbReference>
<feature type="domain" description="C-type lectin" evidence="1">
    <location>
        <begin position="40"/>
        <end position="148"/>
    </location>
</feature>
<keyword evidence="3" id="KW-1185">Reference proteome</keyword>
<dbReference type="EMBL" id="VIIS01000917">
    <property type="protein sequence ID" value="KAF0303756.1"/>
    <property type="molecule type" value="Genomic_DNA"/>
</dbReference>
<dbReference type="Gene3D" id="3.10.100.10">
    <property type="entry name" value="Mannose-Binding Protein A, subunit A"/>
    <property type="match status" value="1"/>
</dbReference>
<evidence type="ECO:0000313" key="2">
    <source>
        <dbReference type="EMBL" id="KAF0303756.1"/>
    </source>
</evidence>
<accession>A0A6A4W8T3</accession>
<dbReference type="Proteomes" id="UP000440578">
    <property type="component" value="Unassembled WGS sequence"/>
</dbReference>
<reference evidence="2 3" key="1">
    <citation type="submission" date="2019-07" db="EMBL/GenBank/DDBJ databases">
        <title>Draft genome assembly of a fouling barnacle, Amphibalanus amphitrite (Darwin, 1854): The first reference genome for Thecostraca.</title>
        <authorList>
            <person name="Kim W."/>
        </authorList>
    </citation>
    <scope>NUCLEOTIDE SEQUENCE [LARGE SCALE GENOMIC DNA]</scope>
    <source>
        <strain evidence="2">SNU_AA5</strain>
        <tissue evidence="2">Soma without cirri and trophi</tissue>
    </source>
</reference>
<name>A0A6A4W8T3_AMPAM</name>
<dbReference type="OrthoDB" id="5971167at2759"/>
<organism evidence="2 3">
    <name type="scientific">Amphibalanus amphitrite</name>
    <name type="common">Striped barnacle</name>
    <name type="synonym">Balanus amphitrite</name>
    <dbReference type="NCBI Taxonomy" id="1232801"/>
    <lineage>
        <taxon>Eukaryota</taxon>
        <taxon>Metazoa</taxon>
        <taxon>Ecdysozoa</taxon>
        <taxon>Arthropoda</taxon>
        <taxon>Crustacea</taxon>
        <taxon>Multicrustacea</taxon>
        <taxon>Cirripedia</taxon>
        <taxon>Thoracica</taxon>
        <taxon>Thoracicalcarea</taxon>
        <taxon>Balanomorpha</taxon>
        <taxon>Balanoidea</taxon>
        <taxon>Balanidae</taxon>
        <taxon>Amphibalaninae</taxon>
        <taxon>Amphibalanus</taxon>
    </lineage>
</organism>
<dbReference type="InterPro" id="IPR001304">
    <property type="entry name" value="C-type_lectin-like"/>
</dbReference>
<evidence type="ECO:0000259" key="1">
    <source>
        <dbReference type="PROSITE" id="PS50041"/>
    </source>
</evidence>
<gene>
    <name evidence="2" type="primary">LY75_3</name>
    <name evidence="2" type="ORF">FJT64_024318</name>
</gene>
<proteinExistence type="predicted"/>
<dbReference type="CDD" id="cd00037">
    <property type="entry name" value="CLECT"/>
    <property type="match status" value="1"/>
</dbReference>
<dbReference type="PANTHER" id="PTHR45710">
    <property type="entry name" value="C-TYPE LECTIN DOMAIN-CONTAINING PROTEIN 180"/>
    <property type="match status" value="1"/>
</dbReference>
<dbReference type="InterPro" id="IPR050828">
    <property type="entry name" value="C-type_lectin/matrix_domain"/>
</dbReference>
<dbReference type="PROSITE" id="PS50041">
    <property type="entry name" value="C_TYPE_LECTIN_2"/>
    <property type="match status" value="1"/>
</dbReference>
<protein>
    <submittedName>
        <fullName evidence="2">Collectin-12</fullName>
    </submittedName>
</protein>
<sequence>MVQPSGGKRSLQPAFDAAVSQGRSRRAALGCPNSQWLATGDDDCFLPLPPSMANVTADDALEICHDIEATSSLPEILDDEDQQMVHELSGGSNIWLGLRRSSSTSAWVWPSGKAAIFTKWANEQPVQGDENCVYMNFAQGAWYNSYCNSGSDTNIALCYVKWKEEMDKQ</sequence>
<comment type="caution">
    <text evidence="2">The sequence shown here is derived from an EMBL/GenBank/DDBJ whole genome shotgun (WGS) entry which is preliminary data.</text>
</comment>
<dbReference type="PANTHER" id="PTHR45710:SF26">
    <property type="entry name" value="RH26557P"/>
    <property type="match status" value="1"/>
</dbReference>
<evidence type="ECO:0000313" key="3">
    <source>
        <dbReference type="Proteomes" id="UP000440578"/>
    </source>
</evidence>
<dbReference type="Pfam" id="PF00059">
    <property type="entry name" value="Lectin_C"/>
    <property type="match status" value="1"/>
</dbReference>
<dbReference type="InterPro" id="IPR016187">
    <property type="entry name" value="CTDL_fold"/>
</dbReference>